<gene>
    <name evidence="1" type="ORF">HPB50_022998</name>
</gene>
<organism evidence="1 2">
    <name type="scientific">Hyalomma asiaticum</name>
    <name type="common">Tick</name>
    <dbReference type="NCBI Taxonomy" id="266040"/>
    <lineage>
        <taxon>Eukaryota</taxon>
        <taxon>Metazoa</taxon>
        <taxon>Ecdysozoa</taxon>
        <taxon>Arthropoda</taxon>
        <taxon>Chelicerata</taxon>
        <taxon>Arachnida</taxon>
        <taxon>Acari</taxon>
        <taxon>Parasitiformes</taxon>
        <taxon>Ixodida</taxon>
        <taxon>Ixodoidea</taxon>
        <taxon>Ixodidae</taxon>
        <taxon>Hyalomminae</taxon>
        <taxon>Hyalomma</taxon>
    </lineage>
</organism>
<dbReference type="Proteomes" id="UP000821845">
    <property type="component" value="Chromosome 2"/>
</dbReference>
<reference evidence="1" key="1">
    <citation type="submission" date="2020-05" db="EMBL/GenBank/DDBJ databases">
        <title>Large-scale comparative analyses of tick genomes elucidate their genetic diversity and vector capacities.</title>
        <authorList>
            <person name="Jia N."/>
            <person name="Wang J."/>
            <person name="Shi W."/>
            <person name="Du L."/>
            <person name="Sun Y."/>
            <person name="Zhan W."/>
            <person name="Jiang J."/>
            <person name="Wang Q."/>
            <person name="Zhang B."/>
            <person name="Ji P."/>
            <person name="Sakyi L.B."/>
            <person name="Cui X."/>
            <person name="Yuan T."/>
            <person name="Jiang B."/>
            <person name="Yang W."/>
            <person name="Lam T.T.-Y."/>
            <person name="Chang Q."/>
            <person name="Ding S."/>
            <person name="Wang X."/>
            <person name="Zhu J."/>
            <person name="Ruan X."/>
            <person name="Zhao L."/>
            <person name="Wei J."/>
            <person name="Que T."/>
            <person name="Du C."/>
            <person name="Cheng J."/>
            <person name="Dai P."/>
            <person name="Han X."/>
            <person name="Huang E."/>
            <person name="Gao Y."/>
            <person name="Liu J."/>
            <person name="Shao H."/>
            <person name="Ye R."/>
            <person name="Li L."/>
            <person name="Wei W."/>
            <person name="Wang X."/>
            <person name="Wang C."/>
            <person name="Yang T."/>
            <person name="Huo Q."/>
            <person name="Li W."/>
            <person name="Guo W."/>
            <person name="Chen H."/>
            <person name="Zhou L."/>
            <person name="Ni X."/>
            <person name="Tian J."/>
            <person name="Zhou Y."/>
            <person name="Sheng Y."/>
            <person name="Liu T."/>
            <person name="Pan Y."/>
            <person name="Xia L."/>
            <person name="Li J."/>
            <person name="Zhao F."/>
            <person name="Cao W."/>
        </authorList>
    </citation>
    <scope>NUCLEOTIDE SEQUENCE</scope>
    <source>
        <strain evidence="1">Hyas-2018</strain>
    </source>
</reference>
<comment type="caution">
    <text evidence="1">The sequence shown here is derived from an EMBL/GenBank/DDBJ whole genome shotgun (WGS) entry which is preliminary data.</text>
</comment>
<protein>
    <submittedName>
        <fullName evidence="1">Uncharacterized protein</fullName>
    </submittedName>
</protein>
<evidence type="ECO:0000313" key="1">
    <source>
        <dbReference type="EMBL" id="KAH6939968.1"/>
    </source>
</evidence>
<accession>A0ACB7SZ52</accession>
<sequence>MTSRETGHLPTGPETDHNAPQADAGRTEDAPAPVAHRRSRSISRGILKPPRHTTGTAGTTTVIAHGIPAQGHTRAAGRKPSAPKSHGFHHTYQPKDQHLTHYQGEGRDVLLGEPVDKPTSTLPAHLNSRRKSSLTLYKTRHAARRKSHQQRNSLFPSAKPDPAPVKAKHAVLPDDKLSTLKLTGLSGTPPNMKQRLPLPPSAFSTLPPTKIPRVRFKYMHPPPKSELSTITMKKDPACSDSGSSYSSSDENLQLRLSLSMCACCGIVLLCALITAHLSQSLLSNVVSPPTLTMFPTPGLTITAPVVTEFATYMQPKHSPIDNATTENAYKEPVRDHSDDSGDKERLNNTAKTNATIIRDHGKKDITKAPVSERCLAEALFSRCDKAAFENRRQEAFYDPNNGKCVLATLTSLDGAAGVSLCSRGPNRFRTRAVCQQRCEKTKQPAHQCFRKILFAPCAGTSPHAEKRALSRFSPHYPAQMKGDPRRAIELDVSA</sequence>
<name>A0ACB7SZ52_HYAAI</name>
<dbReference type="EMBL" id="CM023482">
    <property type="protein sequence ID" value="KAH6939968.1"/>
    <property type="molecule type" value="Genomic_DNA"/>
</dbReference>
<proteinExistence type="predicted"/>
<keyword evidence="2" id="KW-1185">Reference proteome</keyword>
<evidence type="ECO:0000313" key="2">
    <source>
        <dbReference type="Proteomes" id="UP000821845"/>
    </source>
</evidence>